<dbReference type="OrthoDB" id="7872592at2"/>
<proteinExistence type="predicted"/>
<protein>
    <submittedName>
        <fullName evidence="1">Uncharacterized protein</fullName>
    </submittedName>
</protein>
<reference evidence="1 2" key="1">
    <citation type="submission" date="2017-03" db="EMBL/GenBank/DDBJ databases">
        <authorList>
            <person name="Afonso C.L."/>
            <person name="Miller P.J."/>
            <person name="Scott M.A."/>
            <person name="Spackman E."/>
            <person name="Goraichik I."/>
            <person name="Dimitrov K.M."/>
            <person name="Suarez D.L."/>
            <person name="Swayne D.E."/>
        </authorList>
    </citation>
    <scope>NUCLEOTIDE SEQUENCE [LARGE SCALE GENOMIC DNA]</scope>
    <source>
        <strain evidence="1 2">CECT 7751</strain>
    </source>
</reference>
<organism evidence="1 2">
    <name type="scientific">Pseudooceanicola marinus</name>
    <dbReference type="NCBI Taxonomy" id="396013"/>
    <lineage>
        <taxon>Bacteria</taxon>
        <taxon>Pseudomonadati</taxon>
        <taxon>Pseudomonadota</taxon>
        <taxon>Alphaproteobacteria</taxon>
        <taxon>Rhodobacterales</taxon>
        <taxon>Paracoccaceae</taxon>
        <taxon>Pseudooceanicola</taxon>
    </lineage>
</organism>
<gene>
    <name evidence="1" type="ORF">PSM7751_02247</name>
</gene>
<evidence type="ECO:0000313" key="1">
    <source>
        <dbReference type="EMBL" id="SLN47589.1"/>
    </source>
</evidence>
<dbReference type="AlphaFoldDB" id="A0A1X6ZCE7"/>
<name>A0A1X6ZCE7_9RHOB</name>
<accession>A0A1X6ZCE7</accession>
<dbReference type="Proteomes" id="UP000193963">
    <property type="component" value="Unassembled WGS sequence"/>
</dbReference>
<dbReference type="EMBL" id="FWFN01000004">
    <property type="protein sequence ID" value="SLN47589.1"/>
    <property type="molecule type" value="Genomic_DNA"/>
</dbReference>
<dbReference type="RefSeq" id="WP_085888299.1">
    <property type="nucleotide sequence ID" value="NZ_FWFN01000004.1"/>
</dbReference>
<sequence length="76" mass="8470">MARNLRFFLTLCAALVLLWAFSGERIVDWAFELPLPDALMDPLLTAVFWGEDLKAALGLPDLFGALRDTLHRLAGL</sequence>
<keyword evidence="2" id="KW-1185">Reference proteome</keyword>
<evidence type="ECO:0000313" key="2">
    <source>
        <dbReference type="Proteomes" id="UP000193963"/>
    </source>
</evidence>